<dbReference type="FunFam" id="3.10.20.90:FF:000012">
    <property type="entry name" value="Serine/threonine-protein kinase WNK1 isoform 2"/>
    <property type="match status" value="1"/>
</dbReference>
<evidence type="ECO:0000256" key="9">
    <source>
        <dbReference type="ARBA" id="ARBA00048679"/>
    </source>
</evidence>
<evidence type="ECO:0000256" key="7">
    <source>
        <dbReference type="ARBA" id="ARBA00022840"/>
    </source>
</evidence>
<feature type="region of interest" description="Disordered" evidence="11">
    <location>
        <begin position="1553"/>
        <end position="1577"/>
    </location>
</feature>
<keyword evidence="5" id="KW-0547">Nucleotide-binding</keyword>
<feature type="region of interest" description="Disordered" evidence="11">
    <location>
        <begin position="942"/>
        <end position="966"/>
    </location>
</feature>
<evidence type="ECO:0000256" key="1">
    <source>
        <dbReference type="ARBA" id="ARBA00001946"/>
    </source>
</evidence>
<evidence type="ECO:0000256" key="11">
    <source>
        <dbReference type="SAM" id="MobiDB-lite"/>
    </source>
</evidence>
<feature type="compositionally biased region" description="Basic residues" evidence="11">
    <location>
        <begin position="1683"/>
        <end position="1695"/>
    </location>
</feature>
<keyword evidence="10" id="KW-0175">Coiled coil</keyword>
<feature type="compositionally biased region" description="Polar residues" evidence="11">
    <location>
        <begin position="1707"/>
        <end position="1742"/>
    </location>
</feature>
<feature type="coiled-coil region" evidence="10">
    <location>
        <begin position="1634"/>
        <end position="1661"/>
    </location>
</feature>
<feature type="compositionally biased region" description="Low complexity" evidence="11">
    <location>
        <begin position="955"/>
        <end position="966"/>
    </location>
</feature>
<keyword evidence="7" id="KW-0067">ATP-binding</keyword>
<feature type="compositionally biased region" description="Basic residues" evidence="11">
    <location>
        <begin position="653"/>
        <end position="671"/>
    </location>
</feature>
<keyword evidence="15" id="KW-1185">Reference proteome</keyword>
<evidence type="ECO:0000256" key="8">
    <source>
        <dbReference type="ARBA" id="ARBA00047899"/>
    </source>
</evidence>
<dbReference type="PANTHER" id="PTHR13902">
    <property type="entry name" value="SERINE/THREONINE-PROTEIN KINASE WNK WITH NO LYSINE -RELATED"/>
    <property type="match status" value="1"/>
</dbReference>
<accession>A0A093FVD9</accession>
<feature type="compositionally biased region" description="Low complexity" evidence="11">
    <location>
        <begin position="1696"/>
        <end position="1706"/>
    </location>
</feature>
<feature type="non-terminal residue" evidence="14">
    <location>
        <position position="1"/>
    </location>
</feature>
<dbReference type="Pfam" id="PF24889">
    <property type="entry name" value="CCTL2_WNK"/>
    <property type="match status" value="1"/>
</dbReference>
<feature type="compositionally biased region" description="Low complexity" evidence="11">
    <location>
        <begin position="1447"/>
        <end position="1463"/>
    </location>
</feature>
<feature type="non-terminal residue" evidence="14">
    <location>
        <position position="1942"/>
    </location>
</feature>
<proteinExistence type="predicted"/>
<comment type="catalytic activity">
    <reaction evidence="9">
        <text>L-seryl-[protein] + ATP = O-phospho-L-seryl-[protein] + ADP + H(+)</text>
        <dbReference type="Rhea" id="RHEA:17989"/>
        <dbReference type="Rhea" id="RHEA-COMP:9863"/>
        <dbReference type="Rhea" id="RHEA-COMP:11604"/>
        <dbReference type="ChEBI" id="CHEBI:15378"/>
        <dbReference type="ChEBI" id="CHEBI:29999"/>
        <dbReference type="ChEBI" id="CHEBI:30616"/>
        <dbReference type="ChEBI" id="CHEBI:83421"/>
        <dbReference type="ChEBI" id="CHEBI:456216"/>
        <dbReference type="EC" id="2.7.11.1"/>
    </reaction>
</comment>
<feature type="compositionally biased region" description="Low complexity" evidence="11">
    <location>
        <begin position="266"/>
        <end position="322"/>
    </location>
</feature>
<keyword evidence="6 14" id="KW-0418">Kinase</keyword>
<comment type="catalytic activity">
    <reaction evidence="8">
        <text>L-threonyl-[protein] + ATP = O-phospho-L-threonyl-[protein] + ADP + H(+)</text>
        <dbReference type="Rhea" id="RHEA:46608"/>
        <dbReference type="Rhea" id="RHEA-COMP:11060"/>
        <dbReference type="Rhea" id="RHEA-COMP:11605"/>
        <dbReference type="ChEBI" id="CHEBI:15378"/>
        <dbReference type="ChEBI" id="CHEBI:30013"/>
        <dbReference type="ChEBI" id="CHEBI:30616"/>
        <dbReference type="ChEBI" id="CHEBI:61977"/>
        <dbReference type="ChEBI" id="CHEBI:456216"/>
        <dbReference type="EC" id="2.7.11.1"/>
    </reaction>
</comment>
<feature type="domain" description="Serine/threonine-protein kinase WNK CCTL2" evidence="13">
    <location>
        <begin position="673"/>
        <end position="747"/>
    </location>
</feature>
<dbReference type="Gene3D" id="3.10.20.90">
    <property type="entry name" value="Phosphatidylinositol 3-kinase Catalytic Subunit, Chain A, domain 1"/>
    <property type="match status" value="2"/>
</dbReference>
<evidence type="ECO:0000256" key="4">
    <source>
        <dbReference type="ARBA" id="ARBA00022679"/>
    </source>
</evidence>
<dbReference type="GO" id="GO:0005524">
    <property type="term" value="F:ATP binding"/>
    <property type="evidence" value="ECO:0007669"/>
    <property type="project" value="UniProtKB-KW"/>
</dbReference>
<feature type="region of interest" description="Disordered" evidence="11">
    <location>
        <begin position="266"/>
        <end position="352"/>
    </location>
</feature>
<evidence type="ECO:0000256" key="6">
    <source>
        <dbReference type="ARBA" id="ARBA00022777"/>
    </source>
</evidence>
<dbReference type="FunFam" id="3.10.20.90:FF:000007">
    <property type="entry name" value="Serine/threonine-protein kinase WNK1 isoform 1"/>
    <property type="match status" value="1"/>
</dbReference>
<dbReference type="InterPro" id="IPR024678">
    <property type="entry name" value="Kinase_OSR1/WNK_CCT"/>
</dbReference>
<evidence type="ECO:0000256" key="3">
    <source>
        <dbReference type="ARBA" id="ARBA00022527"/>
    </source>
</evidence>
<feature type="region of interest" description="Disordered" evidence="11">
    <location>
        <begin position="1302"/>
        <end position="1344"/>
    </location>
</feature>
<evidence type="ECO:0000256" key="5">
    <source>
        <dbReference type="ARBA" id="ARBA00022741"/>
    </source>
</evidence>
<dbReference type="Proteomes" id="UP000054190">
    <property type="component" value="Unassembled WGS sequence"/>
</dbReference>
<dbReference type="InterPro" id="IPR050588">
    <property type="entry name" value="WNK_Ser-Thr_kinase"/>
</dbReference>
<feature type="region of interest" description="Disordered" evidence="11">
    <location>
        <begin position="871"/>
        <end position="924"/>
    </location>
</feature>
<name>A0A093FVD9_TYTAL</name>
<gene>
    <name evidence="14" type="ORF">N341_11776</name>
</gene>
<feature type="compositionally biased region" description="Polar residues" evidence="11">
    <location>
        <begin position="607"/>
        <end position="645"/>
    </location>
</feature>
<protein>
    <recommendedName>
        <fullName evidence="2">non-specific serine/threonine protein kinase</fullName>
        <ecNumber evidence="2">2.7.11.1</ecNumber>
    </recommendedName>
</protein>
<sequence length="1942" mass="202159">GVKPASFDKVAIPEVKEIIEGCIRQNKGERYAIKDLLNHAFFQEETGVRVELAEEDDGEKIAIKLWLRIEDIKKLKGKYKDNEAIEFSFDLERDVPEDVAQEMVESGYVCEGDHKTMAKAIKDRVSLIKRKREQRQLVREEQEKKLQEECSQKQQLEQQQPSSASHPGSKHPLSVTGTAPVPTTSASVSTQVEPEEPEADQHQQLQFQQPSISILSDGTVDSGQGSSVYTESCVSSQQTVSYGSQHDQSVSTAAVQGYAASVGQVQSQQHGGYQPPAATQVQGQSASSSTSVPSQPTQHTQQNAQQPASSQQPGQYQLQQPSVSAGATPTQTVSQTQTSQIMPMPQAAAGTQLPVSQPVSIIQGEPQLPVAAPSLPQPSIAPSVPIGSHFLPMGQPLTTSLVPQFSVSQLPVAAPHVSVAQPGFQSLPISMAAGMNQPLLTLATSAAAAAVPVGPTVVPSQLPTLMQPVAQLPSQVLPQLLQPAVQSVGLPVSIGQAAEASLPAGDALYQGFPSRLPPQYPGDSNVAPSSAVASVSIPSAVLSPPLPTDAMAQPGYLAPVVQPYVEQNVLVPMGSLGGQVQVPQPTVSLAQQASSASSQQAVLEGTQGVSQTAPSETLPATQPAQSTPLASSMDSDGSENVTASSGRHEGRTTKRHMRRSVRSRSRHEKTARPKLRILNVSNKGDRVVECQLETHNRKMVTFKFDLDGDNPEEIASIMVQNEFILATERDSFVEQVREIIEKADEMLNEDVSVEPEGDQGLESMRTKDDGFFPGSQKLEFKQPDPTSSMPQRIGVPPSSFTQVVHSAGRRFIVSPVPESRLKEQGFFTSAVPGGNETPDMVAASPLHGPGMNLSHSASSLSLQQAFSEMGHAQMTEGPSTAPPVFNQTIPPFPPALSTMAGSGAPPASVAASSISVPSSTGVSLPGSVTLPSESAAVGVAPSASVPSSISPPPASQSGQQSTGVASSVSAPASFSLSTTSQPAQPVTGDIAPSISTPSSLALPSTQVPGVTGLGVVAPAVTSQSTPQIVSSMAAPQTSVALSLAQNAALQLPQLSSSGSVSSLAETTVVSAPQSLPESGQSVDKSQLCSAAGLSLPISAPLSSSVATSICGSGTQPVIHPLLVPSGITSTPVLPQIPGATPMLPQVPLPGVLPQPVTNLPAVQQTLIHSQPQPAPLPNQPHTHCLEADADAQSKAPGIDDIKTLEEKLRSLFSEHGNVGTVHPSVSLETSLVMETTVIPGIPTTVVAPTKPLTSISTCIPPSSLPLGPAGLPVLTPVATPGQVMTPVSYISASSSIATAVVKPGTSPSKPPLSRVLPVGSELPAGTPSSEPLPPLPGPSLTQSQQPLEDLDAKLRRTLSPETVLVTSAPACVRFQFWQYSNNLLLIFFLIPFSFSLASASCGGESSAMATTAGAGVLQMGRFQVSVAVDDALKEGDKPETKPVQFETTSTDSSSLSGSSPESTLVKQAGSRKSEAVADSSLDVVDGIPQAVPVLQLPVDVGQPTKVGRFQVTTTTDQVGRFSVSKTQDEVSCAEKEPVTLPLSVGLEQVASSAAAPKKELESRQSPHMNGPSSEPEAAFLSGMAKDLDDGSGSPDSLQPLGSKISLPVQSLSNSFNSSYMSSDNESDIEDEDLKLELRRLREKHLKEIQELQSRQKQEIESLYMKLGKAPPAVIIPPAAPLSGRRRRPTKGKSSKSSRSSSQGNKSPQLSGNLSAQSAPSVLPPQQTLHPPSSVPETGQNHLLQPLKPSPSSENLYSAFTSDGALSVPSLSAPGQGTSSTNTVGATVNSQAPQAQPTAIASSRKGTFTDDLHKLVDNWARDAMNLSGKKVGKGPSSYEGPGMARKFSAPGQLCISMTSSLGATPISAASATSLGPFTKAMCPPQQYGYPAASFAAPWSGTGGPAQPPLGQFQPVGAASLQSFNISNLQKSISNPPGSNLRTT</sequence>
<dbReference type="GO" id="GO:0004674">
    <property type="term" value="F:protein serine/threonine kinase activity"/>
    <property type="evidence" value="ECO:0007669"/>
    <property type="project" value="UniProtKB-KW"/>
</dbReference>
<evidence type="ECO:0000259" key="13">
    <source>
        <dbReference type="Pfam" id="PF24889"/>
    </source>
</evidence>
<feature type="domain" description="Serine/threonine-protein kinase OSR1/WNK CCT" evidence="12">
    <location>
        <begin position="63"/>
        <end position="126"/>
    </location>
</feature>
<feature type="compositionally biased region" description="Polar residues" evidence="11">
    <location>
        <begin position="175"/>
        <end position="192"/>
    </location>
</feature>
<dbReference type="InterPro" id="IPR056865">
    <property type="entry name" value="CCTL2_WNK"/>
</dbReference>
<evidence type="ECO:0000256" key="2">
    <source>
        <dbReference type="ARBA" id="ARBA00012513"/>
    </source>
</evidence>
<dbReference type="Pfam" id="PF12202">
    <property type="entry name" value="OSR1_C"/>
    <property type="match status" value="1"/>
</dbReference>
<evidence type="ECO:0000313" key="15">
    <source>
        <dbReference type="Proteomes" id="UP000054190"/>
    </source>
</evidence>
<reference evidence="14 15" key="1">
    <citation type="submission" date="2014-04" db="EMBL/GenBank/DDBJ databases">
        <title>Genome evolution of avian class.</title>
        <authorList>
            <person name="Zhang G."/>
            <person name="Li C."/>
        </authorList>
    </citation>
    <scope>NUCLEOTIDE SEQUENCE [LARGE SCALE GENOMIC DNA]</scope>
    <source>
        <strain evidence="14">BGI_N341</strain>
    </source>
</reference>
<comment type="cofactor">
    <cofactor evidence="1">
        <name>Mg(2+)</name>
        <dbReference type="ChEBI" id="CHEBI:18420"/>
    </cofactor>
</comment>
<feature type="region of interest" description="Disordered" evidence="11">
    <location>
        <begin position="1672"/>
        <end position="1757"/>
    </location>
</feature>
<evidence type="ECO:0000256" key="10">
    <source>
        <dbReference type="SAM" id="Coils"/>
    </source>
</evidence>
<keyword evidence="3" id="KW-0723">Serine/threonine-protein kinase</keyword>
<feature type="region of interest" description="Disordered" evidence="11">
    <location>
        <begin position="145"/>
        <end position="206"/>
    </location>
</feature>
<feature type="compositionally biased region" description="Low complexity" evidence="11">
    <location>
        <begin position="900"/>
        <end position="923"/>
    </location>
</feature>
<feature type="compositionally biased region" description="Low complexity" evidence="11">
    <location>
        <begin position="330"/>
        <end position="340"/>
    </location>
</feature>
<organism evidence="14 15">
    <name type="scientific">Tyto alba</name>
    <name type="common">Barn owl</name>
    <dbReference type="NCBI Taxonomy" id="56313"/>
    <lineage>
        <taxon>Eukaryota</taxon>
        <taxon>Metazoa</taxon>
        <taxon>Chordata</taxon>
        <taxon>Craniata</taxon>
        <taxon>Vertebrata</taxon>
        <taxon>Euteleostomi</taxon>
        <taxon>Archelosauria</taxon>
        <taxon>Archosauria</taxon>
        <taxon>Dinosauria</taxon>
        <taxon>Saurischia</taxon>
        <taxon>Theropoda</taxon>
        <taxon>Coelurosauria</taxon>
        <taxon>Aves</taxon>
        <taxon>Neognathae</taxon>
        <taxon>Neoaves</taxon>
        <taxon>Telluraves</taxon>
        <taxon>Strigiformes</taxon>
        <taxon>Tytonidae</taxon>
        <taxon>Tyto</taxon>
    </lineage>
</organism>
<keyword evidence="4" id="KW-0808">Transferase</keyword>
<evidence type="ECO:0000259" key="12">
    <source>
        <dbReference type="Pfam" id="PF12202"/>
    </source>
</evidence>
<dbReference type="EMBL" id="KK397961">
    <property type="protein sequence ID" value="KFV58294.1"/>
    <property type="molecule type" value="Genomic_DNA"/>
</dbReference>
<feature type="region of interest" description="Disordered" evidence="11">
    <location>
        <begin position="1433"/>
        <end position="1471"/>
    </location>
</feature>
<evidence type="ECO:0000313" key="14">
    <source>
        <dbReference type="EMBL" id="KFV58294.1"/>
    </source>
</evidence>
<feature type="region of interest" description="Disordered" evidence="11">
    <location>
        <begin position="598"/>
        <end position="671"/>
    </location>
</feature>
<dbReference type="EC" id="2.7.11.1" evidence="2"/>